<dbReference type="GeneID" id="68877795"/>
<evidence type="ECO:0000313" key="4">
    <source>
        <dbReference type="EMBL" id="CAG9707316.1"/>
    </source>
</evidence>
<gene>
    <name evidence="5" type="primary">yocH_2</name>
    <name evidence="4" type="ORF">CNEO_42955</name>
    <name evidence="5" type="ORF">CNEONATNEC25_02396</name>
</gene>
<dbReference type="GO" id="GO:0019867">
    <property type="term" value="C:outer membrane"/>
    <property type="evidence" value="ECO:0007669"/>
    <property type="project" value="InterPro"/>
</dbReference>
<dbReference type="AlphaFoldDB" id="A0A650MEI3"/>
<keyword evidence="2" id="KW-0472">Membrane</keyword>
<evidence type="ECO:0000256" key="2">
    <source>
        <dbReference type="SAM" id="Phobius"/>
    </source>
</evidence>
<dbReference type="PANTHER" id="PTHR39160">
    <property type="entry name" value="CELL WALL-BINDING PROTEIN YOCH"/>
    <property type="match status" value="1"/>
</dbReference>
<accession>A0A650MEI3</accession>
<dbReference type="RefSeq" id="WP_058295515.1">
    <property type="nucleotide sequence ID" value="NZ_CAKJVD010000050.1"/>
</dbReference>
<evidence type="ECO:0000256" key="1">
    <source>
        <dbReference type="ARBA" id="ARBA00022729"/>
    </source>
</evidence>
<evidence type="ECO:0000313" key="6">
    <source>
        <dbReference type="Proteomes" id="UP000431451"/>
    </source>
</evidence>
<dbReference type="Proteomes" id="UP000789738">
    <property type="component" value="Unassembled WGS sequence"/>
</dbReference>
<dbReference type="Gene3D" id="2.40.40.10">
    <property type="entry name" value="RlpA-like domain"/>
    <property type="match status" value="1"/>
</dbReference>
<keyword evidence="2" id="KW-1133">Transmembrane helix</keyword>
<dbReference type="EMBL" id="UWJD01000002">
    <property type="protein sequence ID" value="VCT84795.1"/>
    <property type="molecule type" value="Genomic_DNA"/>
</dbReference>
<dbReference type="CDD" id="cd22786">
    <property type="entry name" value="DPBB_YuiC-like"/>
    <property type="match status" value="1"/>
</dbReference>
<keyword evidence="2" id="KW-0812">Transmembrane</keyword>
<dbReference type="EMBL" id="CAKJVE010000004">
    <property type="protein sequence ID" value="CAG9707316.1"/>
    <property type="molecule type" value="Genomic_DNA"/>
</dbReference>
<reference evidence="4" key="2">
    <citation type="submission" date="2021-10" db="EMBL/GenBank/DDBJ databases">
        <authorList>
            <person name="Mesa V."/>
        </authorList>
    </citation>
    <scope>NUCLEOTIDE SEQUENCE</scope>
    <source>
        <strain evidence="4">CC3_PB</strain>
    </source>
</reference>
<feature type="domain" description="3D" evidence="3">
    <location>
        <begin position="111"/>
        <end position="171"/>
    </location>
</feature>
<organism evidence="5 6">
    <name type="scientific">Clostridium neonatale</name>
    <dbReference type="NCBI Taxonomy" id="137838"/>
    <lineage>
        <taxon>Bacteria</taxon>
        <taxon>Bacillati</taxon>
        <taxon>Bacillota</taxon>
        <taxon>Clostridia</taxon>
        <taxon>Eubacteriales</taxon>
        <taxon>Clostridiaceae</taxon>
        <taxon>Clostridium</taxon>
    </lineage>
</organism>
<evidence type="ECO:0000259" key="3">
    <source>
        <dbReference type="Pfam" id="PF06725"/>
    </source>
</evidence>
<dbReference type="Pfam" id="PF06725">
    <property type="entry name" value="3D"/>
    <property type="match status" value="1"/>
</dbReference>
<reference evidence="5 6" key="1">
    <citation type="submission" date="2018-06" db="EMBL/GenBank/DDBJ databases">
        <authorList>
            <consortium name="IHU Genomes"/>
        </authorList>
    </citation>
    <scope>NUCLEOTIDE SEQUENCE [LARGE SCALE GENOMIC DNA]</scope>
    <source>
        <strain evidence="5 6">NEC25</strain>
    </source>
</reference>
<dbReference type="GO" id="GO:0004553">
    <property type="term" value="F:hydrolase activity, hydrolyzing O-glycosyl compounds"/>
    <property type="evidence" value="ECO:0007669"/>
    <property type="project" value="InterPro"/>
</dbReference>
<proteinExistence type="predicted"/>
<feature type="transmembrane region" description="Helical" evidence="2">
    <location>
        <begin position="21"/>
        <end position="41"/>
    </location>
</feature>
<name>A0A650MEI3_9CLOT</name>
<evidence type="ECO:0000313" key="5">
    <source>
        <dbReference type="EMBL" id="VCT84795.1"/>
    </source>
</evidence>
<sequence>MLKNSKDFKRKVFSDITKAKVMTLKIVAAYAIINSIALIGGNDALISVQASTTNISSSYDTEGDATFVPAHQVASNVTVNNKEIICSATAYTGGGRTSSGMSCERDPDGISTISVDPSIIPLGTMVYIEGYGYAVAADTGGSVKGNKIDVYFNSLSECYNWGSKSVKVTILGDSSKM</sequence>
<dbReference type="GO" id="GO:0009254">
    <property type="term" value="P:peptidoglycan turnover"/>
    <property type="evidence" value="ECO:0007669"/>
    <property type="project" value="InterPro"/>
</dbReference>
<dbReference type="InterPro" id="IPR051933">
    <property type="entry name" value="Resuscitation_pf_RpfB"/>
</dbReference>
<dbReference type="InterPro" id="IPR010611">
    <property type="entry name" value="3D_dom"/>
</dbReference>
<keyword evidence="1" id="KW-0732">Signal</keyword>
<dbReference type="InterPro" id="IPR036908">
    <property type="entry name" value="RlpA-like_sf"/>
</dbReference>
<dbReference type="Proteomes" id="UP000431451">
    <property type="component" value="Unassembled WGS sequence"/>
</dbReference>
<dbReference type="PANTHER" id="PTHR39160:SF4">
    <property type="entry name" value="RESUSCITATION-PROMOTING FACTOR RPFB"/>
    <property type="match status" value="1"/>
</dbReference>
<dbReference type="SUPFAM" id="SSF50685">
    <property type="entry name" value="Barwin-like endoglucanases"/>
    <property type="match status" value="1"/>
</dbReference>
<protein>
    <submittedName>
        <fullName evidence="5">Cell wall-binding protein YocH</fullName>
    </submittedName>
</protein>